<evidence type="ECO:0000313" key="2">
    <source>
        <dbReference type="EMBL" id="OJD38990.1"/>
    </source>
</evidence>
<feature type="compositionally biased region" description="Basic and acidic residues" evidence="1">
    <location>
        <begin position="9"/>
        <end position="36"/>
    </location>
</feature>
<dbReference type="OrthoDB" id="3939725at2759"/>
<protein>
    <submittedName>
        <fullName evidence="2">Uncharacterized protein</fullName>
    </submittedName>
</protein>
<dbReference type="GeneID" id="31014443"/>
<dbReference type="EMBL" id="MNUE01000003">
    <property type="protein sequence ID" value="OJD38990.1"/>
    <property type="molecule type" value="Genomic_DNA"/>
</dbReference>
<gene>
    <name evidence="2" type="ORF">BKCO1_3000277</name>
</gene>
<accession>A0A1J9RBM8</accession>
<dbReference type="Proteomes" id="UP000183809">
    <property type="component" value="Unassembled WGS sequence"/>
</dbReference>
<comment type="caution">
    <text evidence="2">The sequence shown here is derived from an EMBL/GenBank/DDBJ whole genome shotgun (WGS) entry which is preliminary data.</text>
</comment>
<dbReference type="RefSeq" id="XP_020134601.1">
    <property type="nucleotide sequence ID" value="XM_020274182.1"/>
</dbReference>
<organism evidence="2 3">
    <name type="scientific">Diplodia corticola</name>
    <dbReference type="NCBI Taxonomy" id="236234"/>
    <lineage>
        <taxon>Eukaryota</taxon>
        <taxon>Fungi</taxon>
        <taxon>Dikarya</taxon>
        <taxon>Ascomycota</taxon>
        <taxon>Pezizomycotina</taxon>
        <taxon>Dothideomycetes</taxon>
        <taxon>Dothideomycetes incertae sedis</taxon>
        <taxon>Botryosphaeriales</taxon>
        <taxon>Botryosphaeriaceae</taxon>
        <taxon>Diplodia</taxon>
    </lineage>
</organism>
<feature type="region of interest" description="Disordered" evidence="1">
    <location>
        <begin position="1"/>
        <end position="41"/>
    </location>
</feature>
<name>A0A1J9RBM8_9PEZI</name>
<sequence>MQSSTKKRPQVDRGIRSRKDNDKLVAGTKSKEDARVTESQQLRRAANAVDASLTEDSFFTQFRNSLDADKRELLSIVQKRQQDAINADAAFRGKLRAPVADALYPHVAVTSAHGNKPQLTAGKATGAVAASPAAAACPVAASGTRILQLSKQLLASYDEAVKAVDVGSDKLKDVGGRLGDGWRKDVEELRGLLGVGYRKAQDDIVKVLQGSDGDDGSEGRVKKDAQQIAAKGGKTDVFFAAGQEQEERVRFNVTQSLCDASRGVLRLSRSLPPELRLE</sequence>
<dbReference type="AlphaFoldDB" id="A0A1J9RBM8"/>
<reference evidence="2 3" key="1">
    <citation type="submission" date="2016-10" db="EMBL/GenBank/DDBJ databases">
        <title>Proteomics and genomics reveal pathogen-plant mechanisms compatible with a hemibiotrophic lifestyle of Diplodia corticola.</title>
        <authorList>
            <person name="Fernandes I."/>
            <person name="De Jonge R."/>
            <person name="Van De Peer Y."/>
            <person name="Devreese B."/>
            <person name="Alves A."/>
            <person name="Esteves A.C."/>
        </authorList>
    </citation>
    <scope>NUCLEOTIDE SEQUENCE [LARGE SCALE GENOMIC DNA]</scope>
    <source>
        <strain evidence="2 3">CBS 112549</strain>
    </source>
</reference>
<evidence type="ECO:0000256" key="1">
    <source>
        <dbReference type="SAM" id="MobiDB-lite"/>
    </source>
</evidence>
<keyword evidence="3" id="KW-1185">Reference proteome</keyword>
<evidence type="ECO:0000313" key="3">
    <source>
        <dbReference type="Proteomes" id="UP000183809"/>
    </source>
</evidence>
<proteinExistence type="predicted"/>